<comment type="caution">
    <text evidence="1">The sequence shown here is derived from an EMBL/GenBank/DDBJ whole genome shotgun (WGS) entry which is preliminary data.</text>
</comment>
<sequence length="63" mass="7308">MTKGIYNTVVLEDLQAMRQAKGYSIHMVAEMLNISVDSYLELEYSVREASDQEMNMLDRIFSE</sequence>
<accession>A0A0B2JZY4</accession>
<organism evidence="1 2">
    <name type="scientific">Anaerovibrio lipolyticus</name>
    <dbReference type="NCBI Taxonomy" id="82374"/>
    <lineage>
        <taxon>Bacteria</taxon>
        <taxon>Bacillati</taxon>
        <taxon>Bacillota</taxon>
        <taxon>Negativicutes</taxon>
        <taxon>Selenomonadales</taxon>
        <taxon>Selenomonadaceae</taxon>
        <taxon>Anaerovibrio</taxon>
    </lineage>
</organism>
<dbReference type="RefSeq" id="WP_039207939.1">
    <property type="nucleotide sequence ID" value="NZ_CAMKSO010000264.1"/>
</dbReference>
<protein>
    <recommendedName>
        <fullName evidence="3">HTH cro/C1-type domain-containing protein</fullName>
    </recommendedName>
</protein>
<dbReference type="Proteomes" id="UP000030993">
    <property type="component" value="Unassembled WGS sequence"/>
</dbReference>
<evidence type="ECO:0008006" key="3">
    <source>
        <dbReference type="Google" id="ProtNLM"/>
    </source>
</evidence>
<proteinExistence type="predicted"/>
<reference evidence="1 2" key="1">
    <citation type="journal article" date="2013" name="PLoS ONE">
        <title>Identification and characterization of three novel lipases belonging to families II and V from Anaerovibrio lipolyticus 5ST.</title>
        <authorList>
            <person name="Prive F."/>
            <person name="Kaderbhai N.N."/>
            <person name="Girdwood S."/>
            <person name="Worgan H.J."/>
            <person name="Pinloche E."/>
            <person name="Scollan N.D."/>
            <person name="Huws S.A."/>
            <person name="Newbold C.J."/>
        </authorList>
    </citation>
    <scope>NUCLEOTIDE SEQUENCE [LARGE SCALE GENOMIC DNA]</scope>
    <source>
        <strain evidence="1 2">5S</strain>
    </source>
</reference>
<dbReference type="AlphaFoldDB" id="A0A0B2JZY4"/>
<dbReference type="EMBL" id="JSCE01000130">
    <property type="protein sequence ID" value="KHM52161.1"/>
    <property type="molecule type" value="Genomic_DNA"/>
</dbReference>
<dbReference type="STRING" id="82374.NZ47_06375"/>
<evidence type="ECO:0000313" key="1">
    <source>
        <dbReference type="EMBL" id="KHM52161.1"/>
    </source>
</evidence>
<keyword evidence="2" id="KW-1185">Reference proteome</keyword>
<gene>
    <name evidence="1" type="ORF">NZ47_06375</name>
</gene>
<name>A0A0B2JZY4_9FIRM</name>
<evidence type="ECO:0000313" key="2">
    <source>
        <dbReference type="Proteomes" id="UP000030993"/>
    </source>
</evidence>